<dbReference type="InterPro" id="IPR003329">
    <property type="entry name" value="Cytidylyl_trans"/>
</dbReference>
<reference evidence="2" key="1">
    <citation type="journal article" date="2019" name="Int. J. Syst. Evol. Microbiol.">
        <title>The Global Catalogue of Microorganisms (GCM) 10K type strain sequencing project: providing services to taxonomists for standard genome sequencing and annotation.</title>
        <authorList>
            <consortium name="The Broad Institute Genomics Platform"/>
            <consortium name="The Broad Institute Genome Sequencing Center for Infectious Disease"/>
            <person name="Wu L."/>
            <person name="Ma J."/>
        </authorList>
    </citation>
    <scope>NUCLEOTIDE SEQUENCE [LARGE SCALE GENOMIC DNA]</scope>
    <source>
        <strain evidence="2">CCUG 57401</strain>
    </source>
</reference>
<dbReference type="Gene3D" id="3.90.550.10">
    <property type="entry name" value="Spore Coat Polysaccharide Biosynthesis Protein SpsA, Chain A"/>
    <property type="match status" value="1"/>
</dbReference>
<proteinExistence type="predicted"/>
<dbReference type="InterPro" id="IPR050793">
    <property type="entry name" value="CMP-NeuNAc_synthase"/>
</dbReference>
<dbReference type="Pfam" id="PF02348">
    <property type="entry name" value="CTP_transf_3"/>
    <property type="match status" value="1"/>
</dbReference>
<dbReference type="Proteomes" id="UP001596037">
    <property type="component" value="Unassembled WGS sequence"/>
</dbReference>
<keyword evidence="1" id="KW-0548">Nucleotidyltransferase</keyword>
<evidence type="ECO:0000313" key="1">
    <source>
        <dbReference type="EMBL" id="MFC5498804.1"/>
    </source>
</evidence>
<sequence length="252" mass="27050">MKHLPGDGSRKKLNKTARTIATICARGGSKGLPRKNVLAFGGRPLIAHSIEQALACPAIDAVYVSTDDDEIADVALRHGAQVPYRRPAELASDSAAKIPAIEHLVRHLEALGEVIGTVVDLQPTSPLRAQADLAAALALAGRAELVVTVTEPSHNPYYTLVEAGADGRMHLSKPADFARRQDAPAVWGLNGSIYVWSRAGLAHAADAGFWAVSMLASPMPRERSVDIDDALDFELAEWYLRRQQALVADSRP</sequence>
<organism evidence="1 2">
    <name type="scientific">Caenimonas terrae</name>
    <dbReference type="NCBI Taxonomy" id="696074"/>
    <lineage>
        <taxon>Bacteria</taxon>
        <taxon>Pseudomonadati</taxon>
        <taxon>Pseudomonadota</taxon>
        <taxon>Betaproteobacteria</taxon>
        <taxon>Burkholderiales</taxon>
        <taxon>Comamonadaceae</taxon>
        <taxon>Caenimonas</taxon>
    </lineage>
</organism>
<keyword evidence="1" id="KW-0808">Transferase</keyword>
<dbReference type="CDD" id="cd02513">
    <property type="entry name" value="CMP-NeuAc_Synthase"/>
    <property type="match status" value="1"/>
</dbReference>
<dbReference type="PANTHER" id="PTHR21485">
    <property type="entry name" value="HAD SUPERFAMILY MEMBERS CMAS AND KDSC"/>
    <property type="match status" value="1"/>
</dbReference>
<dbReference type="InterPro" id="IPR029044">
    <property type="entry name" value="Nucleotide-diphossugar_trans"/>
</dbReference>
<keyword evidence="2" id="KW-1185">Reference proteome</keyword>
<dbReference type="RefSeq" id="WP_376850882.1">
    <property type="nucleotide sequence ID" value="NZ_JBHSMF010000009.1"/>
</dbReference>
<dbReference type="PANTHER" id="PTHR21485:SF6">
    <property type="entry name" value="N-ACYLNEURAMINATE CYTIDYLYLTRANSFERASE-RELATED"/>
    <property type="match status" value="1"/>
</dbReference>
<gene>
    <name evidence="1" type="ORF">ACFPOE_14750</name>
</gene>
<dbReference type="GO" id="GO:0016779">
    <property type="term" value="F:nucleotidyltransferase activity"/>
    <property type="evidence" value="ECO:0007669"/>
    <property type="project" value="UniProtKB-KW"/>
</dbReference>
<dbReference type="EMBL" id="JBHSMF010000009">
    <property type="protein sequence ID" value="MFC5498804.1"/>
    <property type="molecule type" value="Genomic_DNA"/>
</dbReference>
<protein>
    <submittedName>
        <fullName evidence="1">Cytidylyltransferase domain-containing protein</fullName>
    </submittedName>
</protein>
<name>A0ABW0NIQ9_9BURK</name>
<comment type="caution">
    <text evidence="1">The sequence shown here is derived from an EMBL/GenBank/DDBJ whole genome shotgun (WGS) entry which is preliminary data.</text>
</comment>
<accession>A0ABW0NIQ9</accession>
<dbReference type="SUPFAM" id="SSF53448">
    <property type="entry name" value="Nucleotide-diphospho-sugar transferases"/>
    <property type="match status" value="1"/>
</dbReference>
<evidence type="ECO:0000313" key="2">
    <source>
        <dbReference type="Proteomes" id="UP001596037"/>
    </source>
</evidence>